<organism evidence="3 4">
    <name type="scientific">Filifactor villosus</name>
    <dbReference type="NCBI Taxonomy" id="29374"/>
    <lineage>
        <taxon>Bacteria</taxon>
        <taxon>Bacillati</taxon>
        <taxon>Bacillota</taxon>
        <taxon>Clostridia</taxon>
        <taxon>Peptostreptococcales</taxon>
        <taxon>Filifactoraceae</taxon>
        <taxon>Filifactor</taxon>
    </lineage>
</organism>
<evidence type="ECO:0000259" key="2">
    <source>
        <dbReference type="PROSITE" id="PS50966"/>
    </source>
</evidence>
<comment type="caution">
    <text evidence="3">The sequence shown here is derived from an EMBL/GenBank/DDBJ whole genome shotgun (WGS) entry which is preliminary data.</text>
</comment>
<accession>A0ABV9QKJ7</accession>
<dbReference type="EMBL" id="JBHSHL010000015">
    <property type="protein sequence ID" value="MFC4804459.1"/>
    <property type="molecule type" value="Genomic_DNA"/>
</dbReference>
<reference evidence="4" key="1">
    <citation type="journal article" date="2019" name="Int. J. Syst. Evol. Microbiol.">
        <title>The Global Catalogue of Microorganisms (GCM) 10K type strain sequencing project: providing services to taxonomists for standard genome sequencing and annotation.</title>
        <authorList>
            <consortium name="The Broad Institute Genomics Platform"/>
            <consortium name="The Broad Institute Genome Sequencing Center for Infectious Disease"/>
            <person name="Wu L."/>
            <person name="Ma J."/>
        </authorList>
    </citation>
    <scope>NUCLEOTIDE SEQUENCE [LARGE SCALE GENOMIC DNA]</scope>
    <source>
        <strain evidence="4">CCUG 46385</strain>
    </source>
</reference>
<keyword evidence="1" id="KW-0479">Metal-binding</keyword>
<keyword evidence="4" id="KW-1185">Reference proteome</keyword>
<name>A0ABV9QKJ7_9FIRM</name>
<evidence type="ECO:0000313" key="4">
    <source>
        <dbReference type="Proteomes" id="UP001595916"/>
    </source>
</evidence>
<proteinExistence type="predicted"/>
<protein>
    <submittedName>
        <fullName evidence="3">SWIM zinc finger family protein</fullName>
    </submittedName>
</protein>
<feature type="domain" description="SWIM-type" evidence="2">
    <location>
        <begin position="400"/>
        <end position="441"/>
    </location>
</feature>
<evidence type="ECO:0000256" key="1">
    <source>
        <dbReference type="PROSITE-ProRule" id="PRU00325"/>
    </source>
</evidence>
<dbReference type="PROSITE" id="PS50966">
    <property type="entry name" value="ZF_SWIM"/>
    <property type="match status" value="1"/>
</dbReference>
<dbReference type="RefSeq" id="WP_379787969.1">
    <property type="nucleotide sequence ID" value="NZ_JBHSHL010000015.1"/>
</dbReference>
<evidence type="ECO:0000313" key="3">
    <source>
        <dbReference type="EMBL" id="MFC4804459.1"/>
    </source>
</evidence>
<dbReference type="Proteomes" id="UP001595916">
    <property type="component" value="Unassembled WGS sequence"/>
</dbReference>
<keyword evidence="1" id="KW-0862">Zinc</keyword>
<keyword evidence="1" id="KW-0863">Zinc-finger</keyword>
<gene>
    <name evidence="3" type="ORF">ACFO4R_05120</name>
</gene>
<dbReference type="Pfam" id="PF04434">
    <property type="entry name" value="SWIM"/>
    <property type="match status" value="1"/>
</dbReference>
<dbReference type="InterPro" id="IPR007527">
    <property type="entry name" value="Znf_SWIM"/>
</dbReference>
<sequence length="453" mass="50663">MRGFNNSSALYKDNMMLSLAPALTPEGIDSHPQFFSGDIVDPPVLSRSLLVLADIVSTRYFNYVPVGLRDPVLSAQGDRLRAEVFSACNGVYARLDLFQEALYGDIAFGTTNVDIGIDLRKSLTSIKRGDKLKLHIGEGGMKTFHMQEEITRFVVQRPVEMPDRWVRALGNCAGIHKEMKKVFGVEGMSAKNFIATLPPASGKERSGWLTYSKTGIKLLQREGRDSVYISGLHRLSALKRLMVDVKSIDFYRQVDREMGGMMIVVGLPGANVILGLTAKTYEGYSGEGSLLESLSSVEVIDRADEVSSILQFEPHVDERYLSCVLRFSPAELDAALGLLATYGKLGYDVEEEAYFHRELPAEPDRVLKDNPRLVGARRLLETTRHIGGDKWSVGSKDMEYRVVYDTSKSLSAARCTCAWYLKYKNARGPCKHILAVKMRSEDLYTRGKEHRKR</sequence>